<evidence type="ECO:0000313" key="1">
    <source>
        <dbReference type="EMBL" id="CAF1560965.1"/>
    </source>
</evidence>
<feature type="non-terminal residue" evidence="1">
    <location>
        <position position="1"/>
    </location>
</feature>
<reference evidence="1" key="1">
    <citation type="submission" date="2021-02" db="EMBL/GenBank/DDBJ databases">
        <authorList>
            <person name="Nowell W R."/>
        </authorList>
    </citation>
    <scope>NUCLEOTIDE SEQUENCE</scope>
</reference>
<comment type="caution">
    <text evidence="1">The sequence shown here is derived from an EMBL/GenBank/DDBJ whole genome shotgun (WGS) entry which is preliminary data.</text>
</comment>
<dbReference type="Proteomes" id="UP000663889">
    <property type="component" value="Unassembled WGS sequence"/>
</dbReference>
<accession>A0A815XRS5</accession>
<gene>
    <name evidence="1" type="ORF">SEV965_LOCUS39150</name>
</gene>
<dbReference type="EMBL" id="CAJNOU010012219">
    <property type="protein sequence ID" value="CAF1560965.1"/>
    <property type="molecule type" value="Genomic_DNA"/>
</dbReference>
<protein>
    <submittedName>
        <fullName evidence="1">Uncharacterized protein</fullName>
    </submittedName>
</protein>
<evidence type="ECO:0000313" key="2">
    <source>
        <dbReference type="Proteomes" id="UP000663889"/>
    </source>
</evidence>
<name>A0A815XRS5_9BILA</name>
<proteinExistence type="predicted"/>
<dbReference type="AlphaFoldDB" id="A0A815XRS5"/>
<sequence>MPICGVIDKENENPTYYAIFDDGPQTVLIFSSETQIIELVSDTSSTSESIDSYIQIGLHCLGISIIDDINHEDLLYITLNPTKDMWTEIRNFNIKPVEYKLNQSIEKYYKKYQENLNEQEINQKYQIDK</sequence>
<organism evidence="1 2">
    <name type="scientific">Rotaria sordida</name>
    <dbReference type="NCBI Taxonomy" id="392033"/>
    <lineage>
        <taxon>Eukaryota</taxon>
        <taxon>Metazoa</taxon>
        <taxon>Spiralia</taxon>
        <taxon>Gnathifera</taxon>
        <taxon>Rotifera</taxon>
        <taxon>Eurotatoria</taxon>
        <taxon>Bdelloidea</taxon>
        <taxon>Philodinida</taxon>
        <taxon>Philodinidae</taxon>
        <taxon>Rotaria</taxon>
    </lineage>
</organism>